<dbReference type="InterPro" id="IPR025827">
    <property type="entry name" value="Zn_ribbon_recom_dom"/>
</dbReference>
<proteinExistence type="predicted"/>
<dbReference type="InterPro" id="IPR036162">
    <property type="entry name" value="Resolvase-like_N_sf"/>
</dbReference>
<keyword evidence="1" id="KW-0238">DNA-binding</keyword>
<feature type="domain" description="Recombinase" evidence="3">
    <location>
        <begin position="172"/>
        <end position="317"/>
    </location>
</feature>
<accession>A0A873WNW6</accession>
<evidence type="ECO:0000313" key="4">
    <source>
        <dbReference type="EMBL" id="QPB09755.1"/>
    </source>
</evidence>
<dbReference type="PANTHER" id="PTHR30461:SF2">
    <property type="entry name" value="SERINE RECOMBINASE PINE-RELATED"/>
    <property type="match status" value="1"/>
</dbReference>
<reference evidence="4" key="1">
    <citation type="submission" date="2020-07" db="EMBL/GenBank/DDBJ databases">
        <title>Complete genome sequence of Streptomyces phage Shaeky.</title>
        <authorList>
            <person name="Shodrock S.L."/>
            <person name="Higbee T."/>
            <person name="Clark J.D."/>
            <person name="Hernandez I."/>
            <person name="Liu M."/>
            <person name="Burrowes B."/>
        </authorList>
    </citation>
    <scope>NUCLEOTIDE SEQUENCE</scope>
</reference>
<keyword evidence="5" id="KW-1185">Reference proteome</keyword>
<dbReference type="Pfam" id="PF13408">
    <property type="entry name" value="Zn_ribbon_recom"/>
    <property type="match status" value="1"/>
</dbReference>
<dbReference type="GO" id="GO:0000150">
    <property type="term" value="F:DNA strand exchange activity"/>
    <property type="evidence" value="ECO:0007669"/>
    <property type="project" value="InterPro"/>
</dbReference>
<evidence type="ECO:0000256" key="1">
    <source>
        <dbReference type="ARBA" id="ARBA00023125"/>
    </source>
</evidence>
<evidence type="ECO:0000313" key="5">
    <source>
        <dbReference type="Proteomes" id="UP000663581"/>
    </source>
</evidence>
<dbReference type="GO" id="GO:0003677">
    <property type="term" value="F:DNA binding"/>
    <property type="evidence" value="ECO:0007669"/>
    <property type="project" value="UniProtKB-KW"/>
</dbReference>
<dbReference type="InterPro" id="IPR038109">
    <property type="entry name" value="DNA_bind_recomb_sf"/>
</dbReference>
<dbReference type="PANTHER" id="PTHR30461">
    <property type="entry name" value="DNA-INVERTASE FROM LAMBDOID PROPHAGE"/>
    <property type="match status" value="1"/>
</dbReference>
<dbReference type="InterPro" id="IPR011109">
    <property type="entry name" value="DNA_bind_recombinase_dom"/>
</dbReference>
<dbReference type="Gene3D" id="3.40.50.1390">
    <property type="entry name" value="Resolvase, N-terminal catalytic domain"/>
    <property type="match status" value="1"/>
</dbReference>
<gene>
    <name evidence="4" type="ORF">CPT_Shaeky_068</name>
</gene>
<dbReference type="InterPro" id="IPR050639">
    <property type="entry name" value="SSR_resolvase"/>
</dbReference>
<dbReference type="Pfam" id="PF00239">
    <property type="entry name" value="Resolvase"/>
    <property type="match status" value="1"/>
</dbReference>
<dbReference type="EMBL" id="MT701595">
    <property type="protein sequence ID" value="QPB09755.1"/>
    <property type="molecule type" value="Genomic_DNA"/>
</dbReference>
<name>A0A873WNW6_9CAUD</name>
<evidence type="ECO:0000259" key="3">
    <source>
        <dbReference type="PROSITE" id="PS51737"/>
    </source>
</evidence>
<dbReference type="PROSITE" id="PS51737">
    <property type="entry name" value="RECOMBINASE_DNA_BIND"/>
    <property type="match status" value="1"/>
</dbReference>
<dbReference type="InterPro" id="IPR006119">
    <property type="entry name" value="Resolv_N"/>
</dbReference>
<dbReference type="CDD" id="cd00338">
    <property type="entry name" value="Ser_Recombinase"/>
    <property type="match status" value="1"/>
</dbReference>
<keyword evidence="2" id="KW-0233">DNA recombination</keyword>
<dbReference type="SUPFAM" id="SSF53041">
    <property type="entry name" value="Resolvase-like"/>
    <property type="match status" value="1"/>
</dbReference>
<dbReference type="Gene3D" id="3.90.1750.20">
    <property type="entry name" value="Putative Large Serine Recombinase, Chain B, Domain 2"/>
    <property type="match status" value="1"/>
</dbReference>
<protein>
    <submittedName>
        <fullName evidence="4">Integrase</fullName>
    </submittedName>
</protein>
<dbReference type="Pfam" id="PF07508">
    <property type="entry name" value="Recombinase"/>
    <property type="match status" value="1"/>
</dbReference>
<evidence type="ECO:0000256" key="2">
    <source>
        <dbReference type="ARBA" id="ARBA00023172"/>
    </source>
</evidence>
<sequence>MSEIVWSGTDDRSGEIKYVDLLCRKSKVLSEHDRLREVSTDEQERQGRLWAARNGYIVRHVWTELGSAYKERQRKEFEGALEAITSGKSQALWVYMLDRFSRKGAEDVLKVIGKARVIFDWDRLDSMDDRDRERIISEAERARTYSARLSARVSDVKRSQRDRGEWVSGWPPFGLVVGKDRRLYPDTSPAAPGMTETRADVMRELFRLSAEGASAKDLAKALEAKGIPHCSYKGGEWVPDGATWVPTTLRRWILNPVYAGWQVIHLRPENGKNGRNKTVAYRNDRGERVRVIPEGLEIVTDEQQAAAIAGKGAEGRAFDSPKPFGGSPGPRQRGVAVHILTGLLECAECGRNMFFTGESYVCGSTQGGAVCPRPARVTGKAIEPYVYNRWRAYVTNSAEDDDLLAIISERWSRIIRPVESAEAEAARTALKVAERRLREVIQDKRDGVYDGPAAKFFRPDHRDALSAVAEAEKVLARFGGTRVDISFLMDAEQVDEYWAGLRDDKPKQRELLGVAIDRIYVKPSPYVGARFNGEQRVRIRWADEDD</sequence>
<dbReference type="SMART" id="SM00857">
    <property type="entry name" value="Resolvase"/>
    <property type="match status" value="1"/>
</dbReference>
<dbReference type="Proteomes" id="UP000663581">
    <property type="component" value="Segment"/>
</dbReference>
<organism evidence="4 5">
    <name type="scientific">Streptomyces phage Shaeky</name>
    <dbReference type="NCBI Taxonomy" id="2767586"/>
    <lineage>
        <taxon>Viruses</taxon>
        <taxon>Duplodnaviria</taxon>
        <taxon>Heunggongvirae</taxon>
        <taxon>Uroviricota</taxon>
        <taxon>Caudoviricetes</taxon>
        <taxon>Colingsworthviridae</taxon>
        <taxon>Shaekyvirus</taxon>
        <taxon>Shaekyvirus shaeky</taxon>
    </lineage>
</organism>